<evidence type="ECO:0000256" key="6">
    <source>
        <dbReference type="PIRSR" id="PIRSR001430-2"/>
    </source>
</evidence>
<accession>A0A5C0ZXT5</accession>
<dbReference type="RefSeq" id="WP_084387956.1">
    <property type="nucleotide sequence ID" value="NZ_CP043420.1"/>
</dbReference>
<dbReference type="Gene3D" id="3.30.70.580">
    <property type="entry name" value="Pseudouridine synthase I, catalytic domain, N-terminal subdomain"/>
    <property type="match status" value="1"/>
</dbReference>
<evidence type="ECO:0000256" key="4">
    <source>
        <dbReference type="HAMAP-Rule" id="MF_00171"/>
    </source>
</evidence>
<dbReference type="Proteomes" id="UP000322553">
    <property type="component" value="Chromosome"/>
</dbReference>
<evidence type="ECO:0000256" key="1">
    <source>
        <dbReference type="ARBA" id="ARBA00009375"/>
    </source>
</evidence>
<dbReference type="GO" id="GO:0160147">
    <property type="term" value="F:tRNA pseudouridine(38-40) synthase activity"/>
    <property type="evidence" value="ECO:0007669"/>
    <property type="project" value="UniProtKB-EC"/>
</dbReference>
<dbReference type="NCBIfam" id="TIGR00071">
    <property type="entry name" value="hisT_truA"/>
    <property type="match status" value="1"/>
</dbReference>
<dbReference type="AlphaFoldDB" id="A0A5C0ZXT5"/>
<evidence type="ECO:0000256" key="3">
    <source>
        <dbReference type="ARBA" id="ARBA00023235"/>
    </source>
</evidence>
<keyword evidence="11" id="KW-1185">Reference proteome</keyword>
<dbReference type="KEGG" id="kuy:FY550_06475"/>
<evidence type="ECO:0000259" key="9">
    <source>
        <dbReference type="Pfam" id="PF01416"/>
    </source>
</evidence>
<feature type="domain" description="Pseudouridine synthase I TruA alpha/beta" evidence="9">
    <location>
        <begin position="156"/>
        <end position="258"/>
    </location>
</feature>
<dbReference type="PANTHER" id="PTHR11142:SF0">
    <property type="entry name" value="TRNA PSEUDOURIDINE SYNTHASE-LIKE 1"/>
    <property type="match status" value="1"/>
</dbReference>
<gene>
    <name evidence="4 10" type="primary">truA</name>
    <name evidence="10" type="ORF">FY550_06475</name>
</gene>
<comment type="caution">
    <text evidence="4">Lacks conserved residue(s) required for the propagation of feature annotation.</text>
</comment>
<dbReference type="FunFam" id="3.30.70.580:FF:000001">
    <property type="entry name" value="tRNA pseudouridine synthase A"/>
    <property type="match status" value="1"/>
</dbReference>
<feature type="region of interest" description="Disordered" evidence="8">
    <location>
        <begin position="283"/>
        <end position="306"/>
    </location>
</feature>
<dbReference type="InterPro" id="IPR001406">
    <property type="entry name" value="PsdUridine_synth_TruA"/>
</dbReference>
<dbReference type="CDD" id="cd02570">
    <property type="entry name" value="PseudoU_synth_EcTruA"/>
    <property type="match status" value="1"/>
</dbReference>
<evidence type="ECO:0000256" key="2">
    <source>
        <dbReference type="ARBA" id="ARBA00022694"/>
    </source>
</evidence>
<dbReference type="InterPro" id="IPR020094">
    <property type="entry name" value="TruA/RsuA/RluB/E/F_N"/>
</dbReference>
<comment type="subunit">
    <text evidence="4">Homodimer.</text>
</comment>
<feature type="active site" description="Nucleophile" evidence="4 5">
    <location>
        <position position="65"/>
    </location>
</feature>
<dbReference type="HAMAP" id="MF_00171">
    <property type="entry name" value="TruA"/>
    <property type="match status" value="1"/>
</dbReference>
<dbReference type="OrthoDB" id="9811823at2"/>
<name>A0A5C0ZXT5_9GAMM</name>
<dbReference type="Pfam" id="PF01416">
    <property type="entry name" value="PseudoU_synth_1"/>
    <property type="match status" value="2"/>
</dbReference>
<evidence type="ECO:0000256" key="5">
    <source>
        <dbReference type="PIRSR" id="PIRSR001430-1"/>
    </source>
</evidence>
<evidence type="ECO:0000256" key="8">
    <source>
        <dbReference type="SAM" id="MobiDB-lite"/>
    </source>
</evidence>
<reference evidence="10 11" key="1">
    <citation type="submission" date="2019-08" db="EMBL/GenBank/DDBJ databases">
        <title>Complete genome sequence of Kushneria sp. YCWA18, a halophilic phosphate-solubilizing bacterium isolated from Daqiao saltern in China.</title>
        <authorList>
            <person name="Du G.-X."/>
            <person name="Qu L.-Y."/>
        </authorList>
    </citation>
    <scope>NUCLEOTIDE SEQUENCE [LARGE SCALE GENOMIC DNA]</scope>
    <source>
        <strain evidence="10 11">YCWA18</strain>
    </source>
</reference>
<dbReference type="EMBL" id="CP043420">
    <property type="protein sequence ID" value="QEL10798.1"/>
    <property type="molecule type" value="Genomic_DNA"/>
</dbReference>
<feature type="binding site" evidence="4 6">
    <location>
        <position position="123"/>
    </location>
    <ligand>
        <name>substrate</name>
    </ligand>
</feature>
<comment type="similarity">
    <text evidence="1 4 7">Belongs to the tRNA pseudouridine synthase TruA family.</text>
</comment>
<dbReference type="Gene3D" id="3.30.70.660">
    <property type="entry name" value="Pseudouridine synthase I, catalytic domain, C-terminal subdomain"/>
    <property type="match status" value="1"/>
</dbReference>
<comment type="catalytic activity">
    <reaction evidence="4 7">
        <text>uridine(38/39/40) in tRNA = pseudouridine(38/39/40) in tRNA</text>
        <dbReference type="Rhea" id="RHEA:22376"/>
        <dbReference type="Rhea" id="RHEA-COMP:10085"/>
        <dbReference type="Rhea" id="RHEA-COMP:10087"/>
        <dbReference type="ChEBI" id="CHEBI:65314"/>
        <dbReference type="ChEBI" id="CHEBI:65315"/>
        <dbReference type="EC" id="5.4.99.12"/>
    </reaction>
</comment>
<dbReference type="SUPFAM" id="SSF55120">
    <property type="entry name" value="Pseudouridine synthase"/>
    <property type="match status" value="1"/>
</dbReference>
<keyword evidence="2 4" id="KW-0819">tRNA processing</keyword>
<dbReference type="GO" id="GO:0031119">
    <property type="term" value="P:tRNA pseudouridine synthesis"/>
    <property type="evidence" value="ECO:0007669"/>
    <property type="project" value="UniProtKB-UniRule"/>
</dbReference>
<dbReference type="GO" id="GO:0003723">
    <property type="term" value="F:RNA binding"/>
    <property type="evidence" value="ECO:0007669"/>
    <property type="project" value="InterPro"/>
</dbReference>
<dbReference type="InterPro" id="IPR020095">
    <property type="entry name" value="PsdUridine_synth_TruA_C"/>
</dbReference>
<dbReference type="PANTHER" id="PTHR11142">
    <property type="entry name" value="PSEUDOURIDYLATE SYNTHASE"/>
    <property type="match status" value="1"/>
</dbReference>
<evidence type="ECO:0000313" key="11">
    <source>
        <dbReference type="Proteomes" id="UP000322553"/>
    </source>
</evidence>
<dbReference type="EC" id="5.4.99.12" evidence="4"/>
<dbReference type="InterPro" id="IPR020097">
    <property type="entry name" value="PsdUridine_synth_TruA_a/b_dom"/>
</dbReference>
<proteinExistence type="inferred from homology"/>
<dbReference type="PIRSF" id="PIRSF001430">
    <property type="entry name" value="tRNA_psdUrid_synth"/>
    <property type="match status" value="1"/>
</dbReference>
<keyword evidence="3 4" id="KW-0413">Isomerase</keyword>
<protein>
    <recommendedName>
        <fullName evidence="4">tRNA pseudouridine synthase A</fullName>
        <ecNumber evidence="4">5.4.99.12</ecNumber>
    </recommendedName>
    <alternativeName>
        <fullName evidence="4">tRNA pseudouridine(38-40) synthase</fullName>
    </alternativeName>
    <alternativeName>
        <fullName evidence="4">tRNA pseudouridylate synthase I</fullName>
    </alternativeName>
    <alternativeName>
        <fullName evidence="4">tRNA-uridine isomerase I</fullName>
    </alternativeName>
</protein>
<organism evidence="10 11">
    <name type="scientific">Kushneria phosphatilytica</name>
    <dbReference type="NCBI Taxonomy" id="657387"/>
    <lineage>
        <taxon>Bacteria</taxon>
        <taxon>Pseudomonadati</taxon>
        <taxon>Pseudomonadota</taxon>
        <taxon>Gammaproteobacteria</taxon>
        <taxon>Oceanospirillales</taxon>
        <taxon>Halomonadaceae</taxon>
        <taxon>Kushneria</taxon>
    </lineage>
</organism>
<dbReference type="InterPro" id="IPR020103">
    <property type="entry name" value="PsdUridine_synth_cat_dom_sf"/>
</dbReference>
<evidence type="ECO:0000256" key="7">
    <source>
        <dbReference type="RuleBase" id="RU003792"/>
    </source>
</evidence>
<evidence type="ECO:0000313" key="10">
    <source>
        <dbReference type="EMBL" id="QEL10798.1"/>
    </source>
</evidence>
<feature type="domain" description="Pseudouridine synthase I TruA alpha/beta" evidence="9">
    <location>
        <begin position="22"/>
        <end position="116"/>
    </location>
</feature>
<sequence>MTLFHTLDETSTADGRIALGVEYHGGDYFGWQRLSHGPSVQGRLEQALSRVAAQPVRVLCSGRTDSGVHATRQIVHFEAPVARSEKAWVMGTNANLPGDISVHWARRMPDDFHARFSARARRYRYLIANQAIPPALESAQVYWHRWPLDVAAMHQAAQVLVGEHDFSGYRAAGCQSSTPWRYVHFVEVKRWGPMVVVDIQANAFLLHMVRNIVGVLLNIGDGRQPVTWSQQVLEQGDRTRSSPTAPPHGLHFVDVRYPDYVLPEEPLGPMLLYHTGEWTGDRPLPADARHRRSTPPPESAETLNID</sequence>
<comment type="function">
    <text evidence="4">Formation of pseudouridine at positions 38, 39 and 40 in the anticodon stem and loop of transfer RNAs.</text>
</comment>